<dbReference type="CDD" id="cd00400">
    <property type="entry name" value="Voltage_gated_ClC"/>
    <property type="match status" value="1"/>
</dbReference>
<dbReference type="InterPro" id="IPR046342">
    <property type="entry name" value="CBS_dom_sf"/>
</dbReference>
<evidence type="ECO:0000256" key="6">
    <source>
        <dbReference type="ARBA" id="ARBA00023136"/>
    </source>
</evidence>
<dbReference type="PANTHER" id="PTHR43427:SF6">
    <property type="entry name" value="CHLORIDE CHANNEL PROTEIN CLC-E"/>
    <property type="match status" value="1"/>
</dbReference>
<dbReference type="Proteomes" id="UP000278823">
    <property type="component" value="Unassembled WGS sequence"/>
</dbReference>
<proteinExistence type="predicted"/>
<dbReference type="EMBL" id="RJTH01000016">
    <property type="protein sequence ID" value="RUM20004.1"/>
    <property type="molecule type" value="Genomic_DNA"/>
</dbReference>
<feature type="transmembrane region" description="Helical" evidence="12">
    <location>
        <begin position="80"/>
        <end position="99"/>
    </location>
</feature>
<evidence type="ECO:0000256" key="7">
    <source>
        <dbReference type="ARBA" id="ARBA00023173"/>
    </source>
</evidence>
<comment type="subcellular location">
    <subcellularLocation>
        <location evidence="1">Membrane</location>
        <topology evidence="1">Multi-pass membrane protein</topology>
    </subcellularLocation>
</comment>
<evidence type="ECO:0000256" key="1">
    <source>
        <dbReference type="ARBA" id="ARBA00004141"/>
    </source>
</evidence>
<dbReference type="Pfam" id="PF00654">
    <property type="entry name" value="Voltage_CLC"/>
    <property type="match status" value="1"/>
</dbReference>
<evidence type="ECO:0000256" key="9">
    <source>
        <dbReference type="ARBA" id="ARBA00023303"/>
    </source>
</evidence>
<evidence type="ECO:0000256" key="4">
    <source>
        <dbReference type="ARBA" id="ARBA00022989"/>
    </source>
</evidence>
<feature type="transmembrane region" description="Helical" evidence="12">
    <location>
        <begin position="31"/>
        <end position="60"/>
    </location>
</feature>
<evidence type="ECO:0000313" key="15">
    <source>
        <dbReference type="Proteomes" id="UP000278823"/>
    </source>
</evidence>
<feature type="transmembrane region" description="Helical" evidence="12">
    <location>
        <begin position="178"/>
        <end position="202"/>
    </location>
</feature>
<protein>
    <submittedName>
        <fullName evidence="14">CBS domain-containing protein</fullName>
    </submittedName>
</protein>
<dbReference type="InterPro" id="IPR050368">
    <property type="entry name" value="ClC-type_chloride_channel"/>
</dbReference>
<dbReference type="OrthoDB" id="9767361at2"/>
<keyword evidence="4 12" id="KW-1133">Transmembrane helix</keyword>
<keyword evidence="2" id="KW-0813">Transport</keyword>
<evidence type="ECO:0000256" key="12">
    <source>
        <dbReference type="SAM" id="Phobius"/>
    </source>
</evidence>
<comment type="caution">
    <text evidence="14">The sequence shown here is derived from an EMBL/GenBank/DDBJ whole genome shotgun (WGS) entry which is preliminary data.</text>
</comment>
<sequence>MAQHQPSNRPHDFTGGLSRREAGDFTTDRRVLLLVGMSIIVGTAGAFAAWCLVSLIALVTNAIWFGEIGIHPASLAAVPRSLWVVLVPPLGGLVIGLMARFGSEKIRGHGIPEAIEAILIGGSRMSPKVAVLKPLSSAISIGTGGPFGAEGPIIMTGGAIGSLFAQFFHMSAAERKTLLVAGAAAGMTAIFGSPIAAVMLAVELLLFEWKPRSFIPVAVAACVSICWRPLLFGTGPLFPTHFQVALPWWGIFACAVMGIISGLQSGLLTTLLYKIEDLFEGLPIHWMWWPMLGGLVIGLGGLIEPRAMGVGYDIIDGLLNNRLLAPAVMSILLVKTVIWLFALSSGTSGGVLAPLLIFGGALGWLVGLVMPGNDPGFWALLGMAAMMGGTMRAPLTGTFFAMEITGDVSTLVPLLAATVVAYAVTVLLLRRSILTEKIARRGQHITREYGVDPFELSRAREIMISNVDTLPVTMTVGEACDFFASRQKTHRIYPVVDAAGKLTGIVTRADGLLWQGNSELAAQTLAERVTDASVPVGHPDDTVAFIADLMLSTGDGRVPIVDPTSGKLCGLIARKDLLRLRSSYRSAELDRRPYLTAGARGKP</sequence>
<dbReference type="Gene3D" id="3.10.580.10">
    <property type="entry name" value="CBS-domain"/>
    <property type="match status" value="1"/>
</dbReference>
<feature type="transmembrane region" description="Helical" evidence="12">
    <location>
        <begin position="408"/>
        <end position="429"/>
    </location>
</feature>
<dbReference type="GO" id="GO:0034707">
    <property type="term" value="C:chloride channel complex"/>
    <property type="evidence" value="ECO:0007669"/>
    <property type="project" value="UniProtKB-KW"/>
</dbReference>
<feature type="transmembrane region" description="Helical" evidence="12">
    <location>
        <begin position="244"/>
        <end position="266"/>
    </location>
</feature>
<evidence type="ECO:0000256" key="3">
    <source>
        <dbReference type="ARBA" id="ARBA00022692"/>
    </source>
</evidence>
<dbReference type="PRINTS" id="PR00762">
    <property type="entry name" value="CLCHANNEL"/>
</dbReference>
<dbReference type="InterPro" id="IPR000644">
    <property type="entry name" value="CBS_dom"/>
</dbReference>
<name>A0A432PCX3_9HYPH</name>
<keyword evidence="8" id="KW-0868">Chloride</keyword>
<evidence type="ECO:0000256" key="11">
    <source>
        <dbReference type="SAM" id="MobiDB-lite"/>
    </source>
</evidence>
<dbReference type="SUPFAM" id="SSF81340">
    <property type="entry name" value="Clc chloride channel"/>
    <property type="match status" value="1"/>
</dbReference>
<feature type="transmembrane region" description="Helical" evidence="12">
    <location>
        <begin position="377"/>
        <end position="402"/>
    </location>
</feature>
<feature type="transmembrane region" description="Helical" evidence="12">
    <location>
        <begin position="349"/>
        <end position="370"/>
    </location>
</feature>
<dbReference type="GO" id="GO:0005254">
    <property type="term" value="F:chloride channel activity"/>
    <property type="evidence" value="ECO:0007669"/>
    <property type="project" value="UniProtKB-KW"/>
</dbReference>
<evidence type="ECO:0000256" key="10">
    <source>
        <dbReference type="PROSITE-ProRule" id="PRU00703"/>
    </source>
</evidence>
<keyword evidence="7" id="KW-0869">Chloride channel</keyword>
<evidence type="ECO:0000256" key="8">
    <source>
        <dbReference type="ARBA" id="ARBA00023214"/>
    </source>
</evidence>
<accession>A0A432PCX3</accession>
<feature type="domain" description="CBS" evidence="13">
    <location>
        <begin position="529"/>
        <end position="588"/>
    </location>
</feature>
<evidence type="ECO:0000313" key="14">
    <source>
        <dbReference type="EMBL" id="RUM20004.1"/>
    </source>
</evidence>
<evidence type="ECO:0000256" key="5">
    <source>
        <dbReference type="ARBA" id="ARBA00023065"/>
    </source>
</evidence>
<gene>
    <name evidence="14" type="ORF">EFQ99_30060</name>
</gene>
<dbReference type="PROSITE" id="PS51371">
    <property type="entry name" value="CBS"/>
    <property type="match status" value="2"/>
</dbReference>
<keyword evidence="3 12" id="KW-0812">Transmembrane</keyword>
<dbReference type="AlphaFoldDB" id="A0A432PCX3"/>
<evidence type="ECO:0000256" key="2">
    <source>
        <dbReference type="ARBA" id="ARBA00022448"/>
    </source>
</evidence>
<dbReference type="PANTHER" id="PTHR43427">
    <property type="entry name" value="CHLORIDE CHANNEL PROTEIN CLC-E"/>
    <property type="match status" value="1"/>
</dbReference>
<dbReference type="Gene3D" id="1.10.3080.10">
    <property type="entry name" value="Clc chloride channel"/>
    <property type="match status" value="1"/>
</dbReference>
<feature type="transmembrane region" description="Helical" evidence="12">
    <location>
        <begin position="214"/>
        <end position="232"/>
    </location>
</feature>
<feature type="region of interest" description="Disordered" evidence="11">
    <location>
        <begin position="1"/>
        <end position="20"/>
    </location>
</feature>
<dbReference type="RefSeq" id="WP_126924795.1">
    <property type="nucleotide sequence ID" value="NZ_ML133700.1"/>
</dbReference>
<evidence type="ECO:0000259" key="13">
    <source>
        <dbReference type="PROSITE" id="PS51371"/>
    </source>
</evidence>
<feature type="transmembrane region" description="Helical" evidence="12">
    <location>
        <begin position="323"/>
        <end position="343"/>
    </location>
</feature>
<keyword evidence="6 12" id="KW-0472">Membrane</keyword>
<dbReference type="SMART" id="SM00116">
    <property type="entry name" value="CBS"/>
    <property type="match status" value="2"/>
</dbReference>
<feature type="transmembrane region" description="Helical" evidence="12">
    <location>
        <begin position="286"/>
        <end position="303"/>
    </location>
</feature>
<keyword evidence="9" id="KW-0407">Ion channel</keyword>
<feature type="domain" description="CBS" evidence="13">
    <location>
        <begin position="463"/>
        <end position="522"/>
    </location>
</feature>
<dbReference type="Pfam" id="PF00571">
    <property type="entry name" value="CBS"/>
    <property type="match status" value="2"/>
</dbReference>
<organism evidence="14 15">
    <name type="scientific">Rhizobium vallis</name>
    <dbReference type="NCBI Taxonomy" id="634290"/>
    <lineage>
        <taxon>Bacteria</taxon>
        <taxon>Pseudomonadati</taxon>
        <taxon>Pseudomonadota</taxon>
        <taxon>Alphaproteobacteria</taxon>
        <taxon>Hyphomicrobiales</taxon>
        <taxon>Rhizobiaceae</taxon>
        <taxon>Rhizobium/Agrobacterium group</taxon>
        <taxon>Rhizobium</taxon>
    </lineage>
</organism>
<dbReference type="SUPFAM" id="SSF54631">
    <property type="entry name" value="CBS-domain pair"/>
    <property type="match status" value="1"/>
</dbReference>
<keyword evidence="15" id="KW-1185">Reference proteome</keyword>
<keyword evidence="10" id="KW-0129">CBS domain</keyword>
<reference evidence="15" key="1">
    <citation type="submission" date="2018-11" db="EMBL/GenBank/DDBJ databases">
        <title>Rhizobium chutanense sp. nov., isolated from root nodules of Phaseolus vulgaris in China.</title>
        <authorList>
            <person name="Huo Y."/>
        </authorList>
    </citation>
    <scope>NUCLEOTIDE SEQUENCE [LARGE SCALE GENOMIC DNA]</scope>
    <source>
        <strain evidence="15">CCBAU 65647</strain>
    </source>
</reference>
<keyword evidence="5" id="KW-0406">Ion transport</keyword>
<dbReference type="CDD" id="cd02205">
    <property type="entry name" value="CBS_pair_SF"/>
    <property type="match status" value="1"/>
</dbReference>
<dbReference type="InterPro" id="IPR001807">
    <property type="entry name" value="ClC"/>
</dbReference>
<dbReference type="InterPro" id="IPR014743">
    <property type="entry name" value="Cl-channel_core"/>
</dbReference>